<gene>
    <name evidence="1" type="ORF">SAMN05216480_10471</name>
</gene>
<dbReference type="RefSeq" id="WP_093024540.1">
    <property type="nucleotide sequence ID" value="NZ_FPBK01000004.1"/>
</dbReference>
<protein>
    <submittedName>
        <fullName evidence="1">Uncharacterized protein</fullName>
    </submittedName>
</protein>
<evidence type="ECO:0000313" key="2">
    <source>
        <dbReference type="Proteomes" id="UP000199138"/>
    </source>
</evidence>
<dbReference type="OrthoDB" id="1523318at2"/>
<dbReference type="EMBL" id="FPBK01000004">
    <property type="protein sequence ID" value="SFU45840.1"/>
    <property type="molecule type" value="Genomic_DNA"/>
</dbReference>
<dbReference type="Pfam" id="PF20225">
    <property type="entry name" value="DUF6584"/>
    <property type="match status" value="1"/>
</dbReference>
<organism evidence="1 2">
    <name type="scientific">Pustulibacterium marinum</name>
    <dbReference type="NCBI Taxonomy" id="1224947"/>
    <lineage>
        <taxon>Bacteria</taxon>
        <taxon>Pseudomonadati</taxon>
        <taxon>Bacteroidota</taxon>
        <taxon>Flavobacteriia</taxon>
        <taxon>Flavobacteriales</taxon>
        <taxon>Flavobacteriaceae</taxon>
        <taxon>Pustulibacterium</taxon>
    </lineage>
</organism>
<name>A0A1I7GBM5_9FLAO</name>
<dbReference type="AlphaFoldDB" id="A0A1I7GBM5"/>
<reference evidence="1 2" key="1">
    <citation type="submission" date="2016-10" db="EMBL/GenBank/DDBJ databases">
        <authorList>
            <person name="de Groot N.N."/>
        </authorList>
    </citation>
    <scope>NUCLEOTIDE SEQUENCE [LARGE SCALE GENOMIC DNA]</scope>
    <source>
        <strain evidence="1 2">CGMCC 1.12333</strain>
    </source>
</reference>
<dbReference type="Proteomes" id="UP000199138">
    <property type="component" value="Unassembled WGS sequence"/>
</dbReference>
<evidence type="ECO:0000313" key="1">
    <source>
        <dbReference type="EMBL" id="SFU45840.1"/>
    </source>
</evidence>
<sequence length="183" mass="21660">MKKLISNFISWILSSENSEVKKTRLSLWERHRTVKDYRNALELRIIKRAEKDVLEGDIDKAISRYEGFFQYYSFNQNLHNKIAELYLHKDDKVSAGRYLFLKENLSETEMQCVRKFKKSCGNSSTIILKKLLPKENFRVKELTDYQKNKLKKLIDDSTKESGVTPNFLKGIKRYLEKIKAVQN</sequence>
<keyword evidence="2" id="KW-1185">Reference proteome</keyword>
<dbReference type="STRING" id="1224947.SAMN05216480_10471"/>
<dbReference type="InterPro" id="IPR046491">
    <property type="entry name" value="DUF6584"/>
</dbReference>
<accession>A0A1I7GBM5</accession>
<proteinExistence type="predicted"/>